<evidence type="ECO:0000259" key="12">
    <source>
        <dbReference type="Pfam" id="PF05285"/>
    </source>
</evidence>
<dbReference type="SUPFAM" id="SSF48371">
    <property type="entry name" value="ARM repeat"/>
    <property type="match status" value="1"/>
</dbReference>
<dbReference type="AlphaFoldDB" id="A0A922HYA2"/>
<evidence type="ECO:0000256" key="11">
    <source>
        <dbReference type="SAM" id="MobiDB-lite"/>
    </source>
</evidence>
<reference evidence="16" key="1">
    <citation type="submission" date="2013-05" db="EMBL/GenBank/DDBJ databases">
        <authorList>
            <person name="Yim A.K.Y."/>
            <person name="Chan T.F."/>
            <person name="Ji K.M."/>
            <person name="Liu X.Y."/>
            <person name="Zhou J.W."/>
            <person name="Li R.Q."/>
            <person name="Yang K.Y."/>
            <person name="Li J."/>
            <person name="Li M."/>
            <person name="Law P.T.W."/>
            <person name="Wu Y.L."/>
            <person name="Cai Z.L."/>
            <person name="Qin H."/>
            <person name="Bao Y."/>
            <person name="Leung R.K.K."/>
            <person name="Ng P.K.S."/>
            <person name="Zou J."/>
            <person name="Zhong X.J."/>
            <person name="Ran P.X."/>
            <person name="Zhong N.S."/>
            <person name="Liu Z.G."/>
            <person name="Tsui S.K.W."/>
        </authorList>
    </citation>
    <scope>NUCLEOTIDE SEQUENCE</scope>
    <source>
        <strain evidence="16">Derf</strain>
        <tissue evidence="16">Whole organism</tissue>
    </source>
</reference>
<dbReference type="PROSITE" id="PS00678">
    <property type="entry name" value="WD_REPEATS_1"/>
    <property type="match status" value="1"/>
</dbReference>
<dbReference type="GO" id="GO:0015031">
    <property type="term" value="P:protein transport"/>
    <property type="evidence" value="ECO:0007669"/>
    <property type="project" value="UniProtKB-KW"/>
</dbReference>
<feature type="domain" description="SDA1 N-terminal" evidence="13">
    <location>
        <begin position="474"/>
        <end position="841"/>
    </location>
</feature>
<keyword evidence="6 10" id="KW-0853">WD repeat</keyword>
<comment type="subcellular location">
    <subcellularLocation>
        <location evidence="1">Nucleus</location>
    </subcellularLocation>
</comment>
<evidence type="ECO:0000259" key="13">
    <source>
        <dbReference type="Pfam" id="PF08158"/>
    </source>
</evidence>
<dbReference type="InterPro" id="IPR036322">
    <property type="entry name" value="WD40_repeat_dom_sf"/>
</dbReference>
<evidence type="ECO:0000256" key="10">
    <source>
        <dbReference type="PROSITE-ProRule" id="PRU00221"/>
    </source>
</evidence>
<dbReference type="GO" id="GO:0000055">
    <property type="term" value="P:ribosomal large subunit export from nucleus"/>
    <property type="evidence" value="ECO:0007669"/>
    <property type="project" value="InterPro"/>
</dbReference>
<dbReference type="EMBL" id="ASGP02000003">
    <property type="protein sequence ID" value="KAH9516154.1"/>
    <property type="molecule type" value="Genomic_DNA"/>
</dbReference>
<dbReference type="InterPro" id="IPR016024">
    <property type="entry name" value="ARM-type_fold"/>
</dbReference>
<feature type="repeat" description="WD" evidence="10">
    <location>
        <begin position="107"/>
        <end position="148"/>
    </location>
</feature>
<feature type="region of interest" description="Disordered" evidence="11">
    <location>
        <begin position="904"/>
        <end position="926"/>
    </location>
</feature>
<evidence type="ECO:0000256" key="9">
    <source>
        <dbReference type="ARBA" id="ARBA00023242"/>
    </source>
</evidence>
<dbReference type="Gene3D" id="2.130.10.10">
    <property type="entry name" value="YVTN repeat-like/Quinoprotein amine dehydrogenase"/>
    <property type="match status" value="1"/>
</dbReference>
<feature type="compositionally biased region" description="Basic and acidic residues" evidence="11">
    <location>
        <begin position="1038"/>
        <end position="1059"/>
    </location>
</feature>
<keyword evidence="4" id="KW-0813">Transport</keyword>
<name>A0A922HYA2_DERFA</name>
<evidence type="ECO:0000256" key="1">
    <source>
        <dbReference type="ARBA" id="ARBA00004123"/>
    </source>
</evidence>
<dbReference type="Proteomes" id="UP000790347">
    <property type="component" value="Unassembled WGS sequence"/>
</dbReference>
<dbReference type="SUPFAM" id="SSF50978">
    <property type="entry name" value="WD40 repeat-like"/>
    <property type="match status" value="1"/>
</dbReference>
<feature type="domain" description="SDA1 C-terminal" evidence="15">
    <location>
        <begin position="1072"/>
        <end position="1113"/>
    </location>
</feature>
<reference evidence="16" key="2">
    <citation type="journal article" date="2022" name="Res Sq">
        <title>Comparative Genomics Reveals Insights into the Divergent Evolution of Astigmatic Mites and Household Pest Adaptations.</title>
        <authorList>
            <person name="Xiong Q."/>
            <person name="Wan A.T.-Y."/>
            <person name="Liu X.-Y."/>
            <person name="Fung C.S.-H."/>
            <person name="Xiao X."/>
            <person name="Malainual N."/>
            <person name="Hou J."/>
            <person name="Wang L."/>
            <person name="Wang M."/>
            <person name="Yang K."/>
            <person name="Cui Y."/>
            <person name="Leung E."/>
            <person name="Nong W."/>
            <person name="Shin S.-K."/>
            <person name="Au S."/>
            <person name="Jeong K.Y."/>
            <person name="Chew F.T."/>
            <person name="Hui J."/>
            <person name="Leung T.F."/>
            <person name="Tungtrongchitr A."/>
            <person name="Zhong N."/>
            <person name="Liu Z."/>
            <person name="Tsui S."/>
        </authorList>
    </citation>
    <scope>NUCLEOTIDE SEQUENCE</scope>
    <source>
        <strain evidence="16">Derf</strain>
        <tissue evidence="16">Whole organism</tissue>
    </source>
</reference>
<dbReference type="Pfam" id="PF12894">
    <property type="entry name" value="ANAPC4_WD40"/>
    <property type="match status" value="1"/>
</dbReference>
<feature type="domain" description="SDA1 middle" evidence="12">
    <location>
        <begin position="924"/>
        <end position="1053"/>
    </location>
</feature>
<dbReference type="PROSITE" id="PS50294">
    <property type="entry name" value="WD_REPEATS_REGION"/>
    <property type="match status" value="1"/>
</dbReference>
<keyword evidence="8" id="KW-0653">Protein transport</keyword>
<protein>
    <recommendedName>
        <fullName evidence="3">Protein SDA1 homolog</fullName>
    </recommendedName>
</protein>
<dbReference type="InterPro" id="IPR024977">
    <property type="entry name" value="Apc4-like_WD40_dom"/>
</dbReference>
<sequence>MNPKQQPDLDEEFIREEDLDEVIDLDDQHTIDHIRDDDDEDEEAQEPTMTTTEVVEDDCIYTFESHEQSVFCCHLSHNDRYAITGGQDDKAIIWDMMDNRLIRFDTNGHHKDSIVAVKFNLNSTMVATGDMSGVIIVWNVEDGKKIYEYEVGNDLNWLLWHNTIDNVLLAGTHETWMWRLSEIRPQCRTLQSFGCGNLVAELFRDGRRLAMGYEDGSIRVWNLEQNQLAITIRGNQAHHTTVTSLSLSLDDNLIATGSADGVVKMINVKNQKVITSFKLDDVIGGDDDEKKDNSIESLQFGGQNCLIIGSLDGRIQIWHVPSQTKRNQIELSQRYGVFRVIDILTGNILDEKRGHRDQILDFAISSKSQYALTCSDDSTSPRMHVCYSFGEIKFNKKLVNFVYLIKFKCPERMNRRINNQLPSNLIQLQNCIKRDPVGYKQEFQQQYEHFRSLLELFQFDPSSHDNEFMNLVMFFAHVSHCYPNDESAVAYPSELMRLLRLFSTSLNPEVRLILVRALILMRNKSQFAANDLISLLFELLKCPDKKLRALIKQHVITDIKNMSNKQRMNTVLQNFLFSMLNDSNVVAAKTSLHIMIELYKKNVWKTAKTVNVISTACFSRIPKIMVTALKFFLGTDQAEQDGDKQVDSDDSDSDSDNLPSAQEIVMANRVNKKTRKRKRLLLRSKEVLKRYRKKSRPESFDFSAIHLLNDPQGMAENLFKMLETFNERFELKLLLINLISRLVGIHELQLLNLYSYLQRYLHPKQRDVTKLLQYVAQASHELVPPDSIEPLLKVIANNFVTEQNSSEVMAVGINSIREICARCPLAINEDLLQDLVEYSSFKDKNVSMAAKSLIQLYRQLNPSLLRRKDRGRPTQAIQESVHSIRFGQSKAVDFVSGTEVLDEYESDPGDELTGKDNGDSDGSWIDVSDDEDEIAIDDYDDIQSDADENEDSTNCNSVPQDQREKASLISTSRILTQEEFHKVRMAQLSKHLRAARSKKLSKTTSTQNENESSLISSSSSIAKSEIVSLSSIERLYKSQKSDKQTRLESIEAGRKDRGKFGSRKGKINDFASKSNRETRKGKSFMMIKHKLRQKRGGRSFKDKQIALRNSLLKRFQ</sequence>
<evidence type="ECO:0000256" key="5">
    <source>
        <dbReference type="ARBA" id="ARBA00022517"/>
    </source>
</evidence>
<evidence type="ECO:0000256" key="7">
    <source>
        <dbReference type="ARBA" id="ARBA00022737"/>
    </source>
</evidence>
<keyword evidence="17" id="KW-1185">Reference proteome</keyword>
<feature type="region of interest" description="Disordered" evidence="11">
    <location>
        <begin position="994"/>
        <end position="1021"/>
    </location>
</feature>
<dbReference type="PANTHER" id="PTHR12730:SF0">
    <property type="entry name" value="PROTEIN SDA1 HOMOLOG"/>
    <property type="match status" value="1"/>
</dbReference>
<dbReference type="Pfam" id="PF08158">
    <property type="entry name" value="SDA1_HEAT"/>
    <property type="match status" value="1"/>
</dbReference>
<dbReference type="InterPro" id="IPR012977">
    <property type="entry name" value="SDA1_N"/>
</dbReference>
<feature type="region of interest" description="Disordered" evidence="11">
    <location>
        <begin position="944"/>
        <end position="965"/>
    </location>
</feature>
<comment type="caution">
    <text evidence="16">The sequence shown here is derived from an EMBL/GenBank/DDBJ whole genome shotgun (WGS) entry which is preliminary data.</text>
</comment>
<evidence type="ECO:0000259" key="15">
    <source>
        <dbReference type="Pfam" id="PF21638"/>
    </source>
</evidence>
<evidence type="ECO:0000259" key="14">
    <source>
        <dbReference type="Pfam" id="PF12894"/>
    </source>
</evidence>
<dbReference type="Pfam" id="PF05285">
    <property type="entry name" value="SDA1_dom"/>
    <property type="match status" value="1"/>
</dbReference>
<evidence type="ECO:0000256" key="3">
    <source>
        <dbReference type="ARBA" id="ARBA00013636"/>
    </source>
</evidence>
<dbReference type="InterPro" id="IPR001680">
    <property type="entry name" value="WD40_rpt"/>
</dbReference>
<evidence type="ECO:0000313" key="16">
    <source>
        <dbReference type="EMBL" id="KAH9516154.1"/>
    </source>
</evidence>
<keyword evidence="9" id="KW-0539">Nucleus</keyword>
<dbReference type="InterPro" id="IPR015943">
    <property type="entry name" value="WD40/YVTN_repeat-like_dom_sf"/>
</dbReference>
<feature type="domain" description="Anaphase-promoting complex subunit 4-like WD40" evidence="14">
    <location>
        <begin position="209"/>
        <end position="280"/>
    </location>
</feature>
<proteinExistence type="inferred from homology"/>
<gene>
    <name evidence="16" type="primary">SDAD1</name>
    <name evidence="16" type="ORF">DERF_006914</name>
</gene>
<dbReference type="InterPro" id="IPR007949">
    <property type="entry name" value="SDA1_MD"/>
</dbReference>
<dbReference type="InterPro" id="IPR027312">
    <property type="entry name" value="Sda1"/>
</dbReference>
<dbReference type="GO" id="GO:0042273">
    <property type="term" value="P:ribosomal large subunit biogenesis"/>
    <property type="evidence" value="ECO:0007669"/>
    <property type="project" value="InterPro"/>
</dbReference>
<feature type="region of interest" description="Disordered" evidence="11">
    <location>
        <begin position="25"/>
        <end position="50"/>
    </location>
</feature>
<feature type="repeat" description="WD" evidence="10">
    <location>
        <begin position="63"/>
        <end position="104"/>
    </location>
</feature>
<evidence type="ECO:0000256" key="2">
    <source>
        <dbReference type="ARBA" id="ARBA00005783"/>
    </source>
</evidence>
<comment type="similarity">
    <text evidence="2">Belongs to the SDA1 family.</text>
</comment>
<dbReference type="Pfam" id="PF21638">
    <property type="entry name" value="SDA1_C"/>
    <property type="match status" value="1"/>
</dbReference>
<dbReference type="PROSITE" id="PS50082">
    <property type="entry name" value="WD_REPEATS_2"/>
    <property type="match status" value="4"/>
</dbReference>
<feature type="region of interest" description="Disordered" evidence="11">
    <location>
        <begin position="1038"/>
        <end position="1084"/>
    </location>
</feature>
<dbReference type="SMART" id="SM00320">
    <property type="entry name" value="WD40"/>
    <property type="match status" value="6"/>
</dbReference>
<evidence type="ECO:0000313" key="17">
    <source>
        <dbReference type="Proteomes" id="UP000790347"/>
    </source>
</evidence>
<accession>A0A922HYA2</accession>
<dbReference type="GO" id="GO:0005730">
    <property type="term" value="C:nucleolus"/>
    <property type="evidence" value="ECO:0007669"/>
    <property type="project" value="TreeGrafter"/>
</dbReference>
<evidence type="ECO:0000256" key="6">
    <source>
        <dbReference type="ARBA" id="ARBA00022574"/>
    </source>
</evidence>
<dbReference type="Pfam" id="PF00400">
    <property type="entry name" value="WD40"/>
    <property type="match status" value="3"/>
</dbReference>
<feature type="compositionally biased region" description="Basic and acidic residues" evidence="11">
    <location>
        <begin position="26"/>
        <end position="36"/>
    </location>
</feature>
<feature type="repeat" description="WD" evidence="10">
    <location>
        <begin position="205"/>
        <end position="231"/>
    </location>
</feature>
<dbReference type="PANTHER" id="PTHR12730">
    <property type="entry name" value="HSDA/SDA1-RELATED"/>
    <property type="match status" value="1"/>
</dbReference>
<feature type="compositionally biased region" description="Polar residues" evidence="11">
    <location>
        <begin position="1002"/>
        <end position="1011"/>
    </location>
</feature>
<keyword evidence="5" id="KW-0690">Ribosome biogenesis</keyword>
<feature type="compositionally biased region" description="Low complexity" evidence="11">
    <location>
        <begin position="1012"/>
        <end position="1021"/>
    </location>
</feature>
<dbReference type="InterPro" id="IPR019775">
    <property type="entry name" value="WD40_repeat_CS"/>
</dbReference>
<evidence type="ECO:0000256" key="8">
    <source>
        <dbReference type="ARBA" id="ARBA00022927"/>
    </source>
</evidence>
<keyword evidence="7" id="KW-0677">Repeat</keyword>
<organism evidence="16 17">
    <name type="scientific">Dermatophagoides farinae</name>
    <name type="common">American house dust mite</name>
    <dbReference type="NCBI Taxonomy" id="6954"/>
    <lineage>
        <taxon>Eukaryota</taxon>
        <taxon>Metazoa</taxon>
        <taxon>Ecdysozoa</taxon>
        <taxon>Arthropoda</taxon>
        <taxon>Chelicerata</taxon>
        <taxon>Arachnida</taxon>
        <taxon>Acari</taxon>
        <taxon>Acariformes</taxon>
        <taxon>Sarcoptiformes</taxon>
        <taxon>Astigmata</taxon>
        <taxon>Psoroptidia</taxon>
        <taxon>Analgoidea</taxon>
        <taxon>Pyroglyphidae</taxon>
        <taxon>Dermatophagoidinae</taxon>
        <taxon>Dermatophagoides</taxon>
    </lineage>
</organism>
<evidence type="ECO:0000256" key="4">
    <source>
        <dbReference type="ARBA" id="ARBA00022448"/>
    </source>
</evidence>
<dbReference type="InterPro" id="IPR048292">
    <property type="entry name" value="SDA1_C"/>
</dbReference>
<feature type="repeat" description="WD" evidence="10">
    <location>
        <begin position="235"/>
        <end position="276"/>
    </location>
</feature>